<accession>A0A853JM56</accession>
<comment type="caution">
    <text evidence="1">The sequence shown here is derived from an EMBL/GenBank/DDBJ whole genome shotgun (WGS) entry which is preliminary data.</text>
</comment>
<organism evidence="1 2">
    <name type="scientific">Eubacterium callanderi</name>
    <dbReference type="NCBI Taxonomy" id="53442"/>
    <lineage>
        <taxon>Bacteria</taxon>
        <taxon>Bacillati</taxon>
        <taxon>Bacillota</taxon>
        <taxon>Clostridia</taxon>
        <taxon>Eubacteriales</taxon>
        <taxon>Eubacteriaceae</taxon>
        <taxon>Eubacterium</taxon>
    </lineage>
</organism>
<evidence type="ECO:0000313" key="2">
    <source>
        <dbReference type="Proteomes" id="UP000586254"/>
    </source>
</evidence>
<name>A0A853JM56_9FIRM</name>
<proteinExistence type="predicted"/>
<dbReference type="EMBL" id="JACCKS010000004">
    <property type="protein sequence ID" value="NZA37498.1"/>
    <property type="molecule type" value="Genomic_DNA"/>
</dbReference>
<dbReference type="RefSeq" id="WP_180493048.1">
    <property type="nucleotide sequence ID" value="NZ_JACCKS010000004.1"/>
</dbReference>
<protein>
    <submittedName>
        <fullName evidence="1">Uncharacterized protein</fullName>
    </submittedName>
</protein>
<evidence type="ECO:0000313" key="1">
    <source>
        <dbReference type="EMBL" id="NZA37498.1"/>
    </source>
</evidence>
<sequence>MIVTFREIGALNQLLQEKHLDYKIHLSDACGSQSMWIESLNNADNPKANEALYEVINNFFEKMGTELEYTWDKKSFWFKDRSWYSKILQVIKSTNA</sequence>
<reference evidence="1 2" key="1">
    <citation type="submission" date="2020-07" db="EMBL/GenBank/DDBJ databases">
        <title>Organ Donor 1.</title>
        <authorList>
            <person name="Marsh A.J."/>
            <person name="Azcarate-Peril M.A."/>
        </authorList>
    </citation>
    <scope>NUCLEOTIDE SEQUENCE [LARGE SCALE GENOMIC DNA]</scope>
    <source>
        <strain evidence="1 2">AMC0717</strain>
    </source>
</reference>
<dbReference type="AlphaFoldDB" id="A0A853JM56"/>
<gene>
    <name evidence="1" type="ORF">H0N91_04925</name>
</gene>
<dbReference type="Proteomes" id="UP000586254">
    <property type="component" value="Unassembled WGS sequence"/>
</dbReference>